<dbReference type="InterPro" id="IPR044810">
    <property type="entry name" value="WRKY_plant"/>
</dbReference>
<evidence type="ECO:0000259" key="7">
    <source>
        <dbReference type="PROSITE" id="PS50811"/>
    </source>
</evidence>
<dbReference type="SMART" id="SM00774">
    <property type="entry name" value="WRKY"/>
    <property type="match status" value="1"/>
</dbReference>
<dbReference type="AlphaFoldDB" id="A0AAN8ZMI2"/>
<reference evidence="8 9" key="1">
    <citation type="submission" date="2023-12" db="EMBL/GenBank/DDBJ databases">
        <title>A high-quality genome assembly for Dillenia turbinata (Dilleniales).</title>
        <authorList>
            <person name="Chanderbali A."/>
        </authorList>
    </citation>
    <scope>NUCLEOTIDE SEQUENCE [LARGE SCALE GENOMIC DNA]</scope>
    <source>
        <strain evidence="8">LSX21</strain>
        <tissue evidence="8">Leaf</tissue>
    </source>
</reference>
<keyword evidence="2" id="KW-0805">Transcription regulation</keyword>
<dbReference type="Proteomes" id="UP001370490">
    <property type="component" value="Unassembled WGS sequence"/>
</dbReference>
<evidence type="ECO:0000256" key="2">
    <source>
        <dbReference type="ARBA" id="ARBA00023015"/>
    </source>
</evidence>
<dbReference type="InterPro" id="IPR003657">
    <property type="entry name" value="WRKY_dom"/>
</dbReference>
<comment type="subcellular location">
    <subcellularLocation>
        <location evidence="1">Nucleus</location>
    </subcellularLocation>
</comment>
<dbReference type="GO" id="GO:0003700">
    <property type="term" value="F:DNA-binding transcription factor activity"/>
    <property type="evidence" value="ECO:0007669"/>
    <property type="project" value="InterPro"/>
</dbReference>
<feature type="domain" description="WRKY" evidence="7">
    <location>
        <begin position="118"/>
        <end position="181"/>
    </location>
</feature>
<feature type="compositionally biased region" description="Basic and acidic residues" evidence="6">
    <location>
        <begin position="227"/>
        <end position="248"/>
    </location>
</feature>
<keyword evidence="5" id="KW-0539">Nucleus</keyword>
<proteinExistence type="predicted"/>
<dbReference type="GO" id="GO:0043565">
    <property type="term" value="F:sequence-specific DNA binding"/>
    <property type="evidence" value="ECO:0007669"/>
    <property type="project" value="InterPro"/>
</dbReference>
<dbReference type="InterPro" id="IPR036576">
    <property type="entry name" value="WRKY_dom_sf"/>
</dbReference>
<evidence type="ECO:0000313" key="9">
    <source>
        <dbReference type="Proteomes" id="UP001370490"/>
    </source>
</evidence>
<dbReference type="Gene3D" id="2.20.25.80">
    <property type="entry name" value="WRKY domain"/>
    <property type="match status" value="1"/>
</dbReference>
<evidence type="ECO:0000256" key="6">
    <source>
        <dbReference type="SAM" id="MobiDB-lite"/>
    </source>
</evidence>
<keyword evidence="4" id="KW-0804">Transcription</keyword>
<name>A0AAN8ZMI2_9MAGN</name>
<gene>
    <name evidence="8" type="ORF">RJ641_028653</name>
</gene>
<evidence type="ECO:0000313" key="8">
    <source>
        <dbReference type="EMBL" id="KAK6943276.1"/>
    </source>
</evidence>
<dbReference type="GO" id="GO:0005634">
    <property type="term" value="C:nucleus"/>
    <property type="evidence" value="ECO:0007669"/>
    <property type="project" value="UniProtKB-SubCell"/>
</dbReference>
<dbReference type="Pfam" id="PF03106">
    <property type="entry name" value="WRKY"/>
    <property type="match status" value="1"/>
</dbReference>
<evidence type="ECO:0000256" key="4">
    <source>
        <dbReference type="ARBA" id="ARBA00023163"/>
    </source>
</evidence>
<protein>
    <submittedName>
        <fullName evidence="8">WRKY domain</fullName>
    </submittedName>
</protein>
<feature type="compositionally biased region" description="Polar residues" evidence="6">
    <location>
        <begin position="255"/>
        <end position="271"/>
    </location>
</feature>
<evidence type="ECO:0000256" key="5">
    <source>
        <dbReference type="ARBA" id="ARBA00023242"/>
    </source>
</evidence>
<feature type="region of interest" description="Disordered" evidence="6">
    <location>
        <begin position="222"/>
        <end position="272"/>
    </location>
</feature>
<feature type="region of interest" description="Disordered" evidence="6">
    <location>
        <begin position="76"/>
        <end position="98"/>
    </location>
</feature>
<keyword evidence="9" id="KW-1185">Reference proteome</keyword>
<keyword evidence="3" id="KW-0238">DNA-binding</keyword>
<accession>A0AAN8ZMI2</accession>
<evidence type="ECO:0000256" key="3">
    <source>
        <dbReference type="ARBA" id="ARBA00023125"/>
    </source>
</evidence>
<dbReference type="EMBL" id="JBAMMX010000004">
    <property type="protein sequence ID" value="KAK6943276.1"/>
    <property type="molecule type" value="Genomic_DNA"/>
</dbReference>
<organism evidence="8 9">
    <name type="scientific">Dillenia turbinata</name>
    <dbReference type="NCBI Taxonomy" id="194707"/>
    <lineage>
        <taxon>Eukaryota</taxon>
        <taxon>Viridiplantae</taxon>
        <taxon>Streptophyta</taxon>
        <taxon>Embryophyta</taxon>
        <taxon>Tracheophyta</taxon>
        <taxon>Spermatophyta</taxon>
        <taxon>Magnoliopsida</taxon>
        <taxon>eudicotyledons</taxon>
        <taxon>Gunneridae</taxon>
        <taxon>Pentapetalae</taxon>
        <taxon>Dilleniales</taxon>
        <taxon>Dilleniaceae</taxon>
        <taxon>Dillenia</taxon>
    </lineage>
</organism>
<sequence>MESSWAENLPPNKRKLIEELVRGREFTNQLKNLLNNLTMNNNDDGSDAAGDLVAKILGSFSETLSILSTSEPDEVVKASPCGEDARKSEDSGESCKSSLKDRRGCYKRRKTTDMYTKITRNLMDDGYAWRKYGQKVILNAKHPRNYYRCTHKIDQGCQATKQVQRTDDEPPMFRTTYCGYHTCKNLLKAPQILLGSNPRDSAILLSFETHDQQHHDSTNIFASASIKQEESRDEEIPGPDRTHNHPSPDHFMSPDLTTFESSGPATSTFSGSDRGDVISEVYSCTDSTHNLDMDLAFHFDDLPQFINF</sequence>
<comment type="caution">
    <text evidence="8">The sequence shown here is derived from an EMBL/GenBank/DDBJ whole genome shotgun (WGS) entry which is preliminary data.</text>
</comment>
<dbReference type="PROSITE" id="PS50811">
    <property type="entry name" value="WRKY"/>
    <property type="match status" value="1"/>
</dbReference>
<dbReference type="SUPFAM" id="SSF118290">
    <property type="entry name" value="WRKY DNA-binding domain"/>
    <property type="match status" value="1"/>
</dbReference>
<evidence type="ECO:0000256" key="1">
    <source>
        <dbReference type="ARBA" id="ARBA00004123"/>
    </source>
</evidence>
<dbReference type="PANTHER" id="PTHR31282">
    <property type="entry name" value="WRKY TRANSCRIPTION FACTOR 21-RELATED"/>
    <property type="match status" value="1"/>
</dbReference>